<dbReference type="EMBL" id="VDMD01000037">
    <property type="protein sequence ID" value="TRM58237.1"/>
    <property type="molecule type" value="Genomic_DNA"/>
</dbReference>
<evidence type="ECO:0000313" key="2">
    <source>
        <dbReference type="Proteomes" id="UP000320762"/>
    </source>
</evidence>
<comment type="caution">
    <text evidence="1">The sequence shown here is derived from an EMBL/GenBank/DDBJ whole genome shotgun (WGS) entry which is preliminary data.</text>
</comment>
<keyword evidence="2" id="KW-1185">Reference proteome</keyword>
<protein>
    <submittedName>
        <fullName evidence="1">Uncharacterized protein</fullName>
    </submittedName>
</protein>
<evidence type="ECO:0000313" key="1">
    <source>
        <dbReference type="EMBL" id="TRM58237.1"/>
    </source>
</evidence>
<reference evidence="1 2" key="1">
    <citation type="journal article" date="2019" name="New Phytol.">
        <title>Comparative genomics reveals unique wood-decay strategies and fruiting body development in the Schizophyllaceae.</title>
        <authorList>
            <person name="Almasi E."/>
            <person name="Sahu N."/>
            <person name="Krizsan K."/>
            <person name="Balint B."/>
            <person name="Kovacs G.M."/>
            <person name="Kiss B."/>
            <person name="Cseklye J."/>
            <person name="Drula E."/>
            <person name="Henrissat B."/>
            <person name="Nagy I."/>
            <person name="Chovatia M."/>
            <person name="Adam C."/>
            <person name="LaButti K."/>
            <person name="Lipzen A."/>
            <person name="Riley R."/>
            <person name="Grigoriev I.V."/>
            <person name="Nagy L.G."/>
        </authorList>
    </citation>
    <scope>NUCLEOTIDE SEQUENCE [LARGE SCALE GENOMIC DNA]</scope>
    <source>
        <strain evidence="1 2">NL-1724</strain>
    </source>
</reference>
<accession>A0A550C0B1</accession>
<proteinExistence type="predicted"/>
<dbReference type="AlphaFoldDB" id="A0A550C0B1"/>
<organism evidence="1 2">
    <name type="scientific">Schizophyllum amplum</name>
    <dbReference type="NCBI Taxonomy" id="97359"/>
    <lineage>
        <taxon>Eukaryota</taxon>
        <taxon>Fungi</taxon>
        <taxon>Dikarya</taxon>
        <taxon>Basidiomycota</taxon>
        <taxon>Agaricomycotina</taxon>
        <taxon>Agaricomycetes</taxon>
        <taxon>Agaricomycetidae</taxon>
        <taxon>Agaricales</taxon>
        <taxon>Schizophyllaceae</taxon>
        <taxon>Schizophyllum</taxon>
    </lineage>
</organism>
<gene>
    <name evidence="1" type="ORF">BD626DRAFT_511913</name>
</gene>
<sequence length="368" mass="40928">MLETFTRICPAIALFARGIVFLVRRLFGRRKMNSEPALDLEDGIMRVKTREDRDALSFVLCTPNLVDAHEKRALSPVPQANTNNSLPINMFSGSDEYQRRCRLARCYTPNFPDHFSPSTSFSGNCTSSLSSVSTSKYTVWPLPPSDDKQICARHSTDSLHDDAAVDRANSRTIAHRSHRITYQSLHQSTARYREWQSITRKLRCAKDDEDEDEDSASSRLSQTTVDSITADLGAFDEEDEYLADDSESSISLISWPPTPLPITLGDRCDGNDCDDVESMVARSALGDSFCSNFTDRSFPLGVGSSTYPSYLRVSNSMGSSSTSLTSAESVDLTAKGAYDDYGRAWDPTARYYGFDDQSLTCQRGSGRY</sequence>
<name>A0A550C0B1_9AGAR</name>
<dbReference type="Proteomes" id="UP000320762">
    <property type="component" value="Unassembled WGS sequence"/>
</dbReference>